<evidence type="ECO:0000313" key="19">
    <source>
        <dbReference type="Proteomes" id="UP000694541"/>
    </source>
</evidence>
<dbReference type="GO" id="GO:0034332">
    <property type="term" value="P:adherens junction organization"/>
    <property type="evidence" value="ECO:0007669"/>
    <property type="project" value="TreeGrafter"/>
</dbReference>
<keyword evidence="5" id="KW-0479">Metal-binding</keyword>
<dbReference type="Gene3D" id="2.60.40.60">
    <property type="entry name" value="Cadherins"/>
    <property type="match status" value="5"/>
</dbReference>
<dbReference type="GO" id="GO:0007043">
    <property type="term" value="P:cell-cell junction assembly"/>
    <property type="evidence" value="ECO:0007669"/>
    <property type="project" value="TreeGrafter"/>
</dbReference>
<dbReference type="InterPro" id="IPR015919">
    <property type="entry name" value="Cadherin-like_sf"/>
</dbReference>
<evidence type="ECO:0000256" key="11">
    <source>
        <dbReference type="ARBA" id="ARBA00023136"/>
    </source>
</evidence>
<dbReference type="CDD" id="cd11304">
    <property type="entry name" value="Cadherin_repeat"/>
    <property type="match status" value="5"/>
</dbReference>
<dbReference type="InterPro" id="IPR002126">
    <property type="entry name" value="Cadherin-like_dom"/>
</dbReference>
<dbReference type="SMART" id="SM00112">
    <property type="entry name" value="CA"/>
    <property type="match status" value="5"/>
</dbReference>
<feature type="domain" description="Cadherin" evidence="17">
    <location>
        <begin position="72"/>
        <end position="152"/>
    </location>
</feature>
<evidence type="ECO:0000256" key="7">
    <source>
        <dbReference type="ARBA" id="ARBA00022737"/>
    </source>
</evidence>
<evidence type="ECO:0000256" key="3">
    <source>
        <dbReference type="ARBA" id="ARBA00022685"/>
    </source>
</evidence>
<dbReference type="FunFam" id="2.60.40.60:FF:000014">
    <property type="entry name" value="Cadherin 8"/>
    <property type="match status" value="1"/>
</dbReference>
<dbReference type="Proteomes" id="UP000694541">
    <property type="component" value="Unplaced"/>
</dbReference>
<protein>
    <submittedName>
        <fullName evidence="18">Cadherin 9</fullName>
    </submittedName>
</protein>
<keyword evidence="8 14" id="KW-0106">Calcium</keyword>
<feature type="domain" description="Cadherin" evidence="17">
    <location>
        <begin position="262"/>
        <end position="376"/>
    </location>
</feature>
<evidence type="ECO:0000256" key="9">
    <source>
        <dbReference type="ARBA" id="ARBA00022889"/>
    </source>
</evidence>
<name>A0A8B9N1G3_9AVES</name>
<dbReference type="FunFam" id="2.60.40.60:FF:000012">
    <property type="entry name" value="Cadherin 24"/>
    <property type="match status" value="1"/>
</dbReference>
<evidence type="ECO:0000259" key="17">
    <source>
        <dbReference type="PROSITE" id="PS50268"/>
    </source>
</evidence>
<dbReference type="FunFam" id="2.60.40.60:FF:000017">
    <property type="entry name" value="Cadherin 24"/>
    <property type="match status" value="1"/>
</dbReference>
<comment type="function">
    <text evidence="13">Cadherins are calcium-dependent cell adhesion proteins. They preferentially interact with themselves in a homophilic manner in connecting cells; cadherins may thus contribute to the sorting of heterogeneous cell types.</text>
</comment>
<evidence type="ECO:0000256" key="13">
    <source>
        <dbReference type="ARBA" id="ARBA00037319"/>
    </source>
</evidence>
<dbReference type="AlphaFoldDB" id="A0A8B9N1G3"/>
<keyword evidence="4 15" id="KW-0812">Transmembrane</keyword>
<evidence type="ECO:0000256" key="2">
    <source>
        <dbReference type="ARBA" id="ARBA00022475"/>
    </source>
</evidence>
<reference evidence="18" key="2">
    <citation type="submission" date="2025-09" db="UniProtKB">
        <authorList>
            <consortium name="Ensembl"/>
        </authorList>
    </citation>
    <scope>IDENTIFICATION</scope>
</reference>
<dbReference type="InterPro" id="IPR039808">
    <property type="entry name" value="Cadherin"/>
</dbReference>
<keyword evidence="10 16" id="KW-1133">Transmembrane helix</keyword>
<evidence type="ECO:0000256" key="6">
    <source>
        <dbReference type="ARBA" id="ARBA00022729"/>
    </source>
</evidence>
<dbReference type="GO" id="GO:0045296">
    <property type="term" value="F:cadherin binding"/>
    <property type="evidence" value="ECO:0007669"/>
    <property type="project" value="TreeGrafter"/>
</dbReference>
<dbReference type="GO" id="GO:0007156">
    <property type="term" value="P:homophilic cell adhesion via plasma membrane adhesion molecules"/>
    <property type="evidence" value="ECO:0007669"/>
    <property type="project" value="InterPro"/>
</dbReference>
<dbReference type="GO" id="GO:0005912">
    <property type="term" value="C:adherens junction"/>
    <property type="evidence" value="ECO:0007669"/>
    <property type="project" value="TreeGrafter"/>
</dbReference>
<dbReference type="Pfam" id="PF01049">
    <property type="entry name" value="CADH_Y-type_LIR"/>
    <property type="match status" value="1"/>
</dbReference>
<evidence type="ECO:0000256" key="4">
    <source>
        <dbReference type="ARBA" id="ARBA00022692"/>
    </source>
</evidence>
<dbReference type="GO" id="GO:0099560">
    <property type="term" value="P:synaptic membrane adhesion"/>
    <property type="evidence" value="ECO:0007669"/>
    <property type="project" value="TreeGrafter"/>
</dbReference>
<keyword evidence="6" id="KW-0732">Signal</keyword>
<reference evidence="18" key="1">
    <citation type="submission" date="2025-08" db="UniProtKB">
        <authorList>
            <consortium name="Ensembl"/>
        </authorList>
    </citation>
    <scope>IDENTIFICATION</scope>
</reference>
<dbReference type="FunFam" id="2.60.40.60:FF:000297">
    <property type="entry name" value="Cadherin 12"/>
    <property type="match status" value="1"/>
</dbReference>
<dbReference type="GO" id="GO:0000902">
    <property type="term" value="P:cell morphogenesis"/>
    <property type="evidence" value="ECO:0007669"/>
    <property type="project" value="TreeGrafter"/>
</dbReference>
<dbReference type="GO" id="GO:0016339">
    <property type="term" value="P:calcium-dependent cell-cell adhesion via plasma membrane cell adhesion molecules"/>
    <property type="evidence" value="ECO:0007669"/>
    <property type="project" value="TreeGrafter"/>
</dbReference>
<keyword evidence="7" id="KW-0677">Repeat</keyword>
<evidence type="ECO:0000256" key="5">
    <source>
        <dbReference type="ARBA" id="ARBA00022723"/>
    </source>
</evidence>
<dbReference type="GO" id="GO:0016342">
    <property type="term" value="C:catenin complex"/>
    <property type="evidence" value="ECO:0007669"/>
    <property type="project" value="TreeGrafter"/>
</dbReference>
<evidence type="ECO:0000256" key="8">
    <source>
        <dbReference type="ARBA" id="ARBA00022837"/>
    </source>
</evidence>
<dbReference type="GO" id="GO:0016477">
    <property type="term" value="P:cell migration"/>
    <property type="evidence" value="ECO:0007669"/>
    <property type="project" value="TreeGrafter"/>
</dbReference>
<dbReference type="GO" id="GO:0044331">
    <property type="term" value="P:cell-cell adhesion mediated by cadherin"/>
    <property type="evidence" value="ECO:0007669"/>
    <property type="project" value="TreeGrafter"/>
</dbReference>
<feature type="domain" description="Cadherin" evidence="17">
    <location>
        <begin position="153"/>
        <end position="261"/>
    </location>
</feature>
<dbReference type="PROSITE" id="PS00232">
    <property type="entry name" value="CADHERIN_1"/>
    <property type="match status" value="2"/>
</dbReference>
<accession>A0A8B9N1G3</accession>
<evidence type="ECO:0000256" key="12">
    <source>
        <dbReference type="ARBA" id="ARBA00023180"/>
    </source>
</evidence>
<dbReference type="GO" id="GO:0005509">
    <property type="term" value="F:calcium ion binding"/>
    <property type="evidence" value="ECO:0007669"/>
    <property type="project" value="UniProtKB-UniRule"/>
</dbReference>
<dbReference type="PANTHER" id="PTHR24027:SF99">
    <property type="entry name" value="CADHERIN-9"/>
    <property type="match status" value="1"/>
</dbReference>
<evidence type="ECO:0000256" key="14">
    <source>
        <dbReference type="PROSITE-ProRule" id="PRU00043"/>
    </source>
</evidence>
<dbReference type="PROSITE" id="PS50268">
    <property type="entry name" value="CADHERIN_2"/>
    <property type="match status" value="5"/>
</dbReference>
<evidence type="ECO:0000256" key="15">
    <source>
        <dbReference type="RuleBase" id="RU003318"/>
    </source>
</evidence>
<keyword evidence="3" id="KW-0165">Cleavage on pair of basic residues</keyword>
<keyword evidence="11 16" id="KW-0472">Membrane</keyword>
<keyword evidence="19" id="KW-1185">Reference proteome</keyword>
<feature type="domain" description="Cadherin" evidence="17">
    <location>
        <begin position="481"/>
        <end position="598"/>
    </location>
</feature>
<keyword evidence="2" id="KW-1003">Cell membrane</keyword>
<dbReference type="GO" id="GO:0008013">
    <property type="term" value="F:beta-catenin binding"/>
    <property type="evidence" value="ECO:0007669"/>
    <property type="project" value="TreeGrafter"/>
</dbReference>
<comment type="subcellular location">
    <subcellularLocation>
        <location evidence="1 15">Cell membrane</location>
        <topology evidence="1 15">Single-pass type I membrane protein</topology>
    </subcellularLocation>
</comment>
<dbReference type="SUPFAM" id="SSF49313">
    <property type="entry name" value="Cadherin-like"/>
    <property type="match status" value="5"/>
</dbReference>
<evidence type="ECO:0000256" key="10">
    <source>
        <dbReference type="ARBA" id="ARBA00022989"/>
    </source>
</evidence>
<sequence length="782" mass="87737">MALGKQNYCNLLKYRSPFCRTTKHLRSERVTGLSENDGETLHRTKRGWMWNQFFLLEEYTGPDTQYVGKLHTDQDKGDGNLKYILTGDGAGSLFIIDENTGDIHAAKKLDREEKSLYVLRAKAIDRKTGRQVEPESEFIIKIHDINDNEPKFTKDMYTASIPEMSGVGTSVIQVTATDADDANYGNSAKVVYSILQGQPYFSVDPETGLIKTALPDMSRENREQYQVVIQAKDMGGQMGGLSGTTTVNITLTDVNDNPPRFPQSTYQFSSPESAPPGTPLGRIKANDPDVGENAEIEYSISNGDGSDMFDIVTDKDTQEGIITVKKHLDFENKMLYTLRVEATNTHPDPRFLQLGPFKDTAFVKISVEDIDEPPVFSRPWYLIEVDEDAKEGSIIGQVVAQDPDITKNAIKYSVDRHTDLDRIFNIYSGNGSLFISKPLDREETPWHNITVIASEINNPKQSSQIPVFIRILDINDHAPEFAKYYETFVCENAKAGQLIQTVSAVDKDEPPRGHRFFFELVPEFAVHPNFSVVDNKDNTAGIMTRRNGYSRSKMSTYLLPVIIFDNDYPIQSSTGTLTIRVCACDSRGNMQSCNAEALLLPAGLSTGALVAILLCIVILLVLVVLFTALKRQRKKEPLIISKDDVRDNIVTYNDEGGGEEDTQAFDIGTLRNPEAREESKMRRDVIPETIFQIRRTAPLWENIDVQDFIHRRLKENDLDPAAPPYDSLATYAYEGNDSIANSLSSLESLTTEGNQDYDYLSDWGPRFKKLADMYGGEDSDRD</sequence>
<keyword evidence="12" id="KW-0325">Glycoprotein</keyword>
<dbReference type="PRINTS" id="PR00205">
    <property type="entry name" value="CADHERIN"/>
</dbReference>
<dbReference type="Pfam" id="PF00028">
    <property type="entry name" value="Cadherin"/>
    <property type="match status" value="5"/>
</dbReference>
<dbReference type="PANTHER" id="PTHR24027">
    <property type="entry name" value="CADHERIN-23"/>
    <property type="match status" value="1"/>
</dbReference>
<evidence type="ECO:0000256" key="16">
    <source>
        <dbReference type="SAM" id="Phobius"/>
    </source>
</evidence>
<proteinExistence type="predicted"/>
<dbReference type="InterPro" id="IPR020894">
    <property type="entry name" value="Cadherin_CS"/>
</dbReference>
<dbReference type="Gene3D" id="4.10.900.10">
    <property type="entry name" value="TCF3-CBD (Catenin binding domain)"/>
    <property type="match status" value="1"/>
</dbReference>
<feature type="domain" description="Cadherin" evidence="17">
    <location>
        <begin position="377"/>
        <end position="481"/>
    </location>
</feature>
<dbReference type="InterPro" id="IPR027397">
    <property type="entry name" value="Catenin-bd_sf"/>
</dbReference>
<evidence type="ECO:0000313" key="18">
    <source>
        <dbReference type="Ensembl" id="ENSANIP00000017119.1"/>
    </source>
</evidence>
<organism evidence="18 19">
    <name type="scientific">Accipiter nisus</name>
    <name type="common">Eurasian sparrowhawk</name>
    <dbReference type="NCBI Taxonomy" id="211598"/>
    <lineage>
        <taxon>Eukaryota</taxon>
        <taxon>Metazoa</taxon>
        <taxon>Chordata</taxon>
        <taxon>Craniata</taxon>
        <taxon>Vertebrata</taxon>
        <taxon>Euteleostomi</taxon>
        <taxon>Archelosauria</taxon>
        <taxon>Archosauria</taxon>
        <taxon>Dinosauria</taxon>
        <taxon>Saurischia</taxon>
        <taxon>Theropoda</taxon>
        <taxon>Coelurosauria</taxon>
        <taxon>Aves</taxon>
        <taxon>Neognathae</taxon>
        <taxon>Neoaves</taxon>
        <taxon>Telluraves</taxon>
        <taxon>Accipitrimorphae</taxon>
        <taxon>Accipitriformes</taxon>
        <taxon>Accipitridae</taxon>
        <taxon>Accipitrinae</taxon>
        <taxon>Accipiter</taxon>
    </lineage>
</organism>
<dbReference type="Ensembl" id="ENSANIT00000017704.1">
    <property type="protein sequence ID" value="ENSANIP00000017119.1"/>
    <property type="gene ID" value="ENSANIG00000010963.1"/>
</dbReference>
<dbReference type="FunFam" id="2.60.40.60:FF:000009">
    <property type="entry name" value="Cadherin 24"/>
    <property type="match status" value="1"/>
</dbReference>
<dbReference type="InterPro" id="IPR000233">
    <property type="entry name" value="Cadherin_Y-type_LIR"/>
</dbReference>
<evidence type="ECO:0000256" key="1">
    <source>
        <dbReference type="ARBA" id="ARBA00004251"/>
    </source>
</evidence>
<feature type="transmembrane region" description="Helical" evidence="16">
    <location>
        <begin position="598"/>
        <end position="629"/>
    </location>
</feature>
<keyword evidence="9 15" id="KW-0130">Cell adhesion</keyword>
<dbReference type="FunFam" id="4.10.900.10:FF:000006">
    <property type="entry name" value="Cadherin-9 preproprotein"/>
    <property type="match status" value="1"/>
</dbReference>